<evidence type="ECO:0000313" key="3">
    <source>
        <dbReference type="EMBL" id="OAH37881.1"/>
    </source>
</evidence>
<dbReference type="Pfam" id="PF01548">
    <property type="entry name" value="DEDD_Tnp_IS110"/>
    <property type="match status" value="1"/>
</dbReference>
<dbReference type="GO" id="GO:0006313">
    <property type="term" value="P:DNA transposition"/>
    <property type="evidence" value="ECO:0007669"/>
    <property type="project" value="InterPro"/>
</dbReference>
<dbReference type="AlphaFoldDB" id="A0A177JBE1"/>
<reference evidence="3 4" key="1">
    <citation type="submission" date="2016-02" db="EMBL/GenBank/DDBJ databases">
        <authorList>
            <person name="Wen L."/>
            <person name="He K."/>
            <person name="Yang H."/>
        </authorList>
    </citation>
    <scope>NUCLEOTIDE SEQUENCE [LARGE SCALE GENOMIC DNA]</scope>
    <source>
        <strain evidence="3 4">CD09_2</strain>
    </source>
</reference>
<evidence type="ECO:0000313" key="4">
    <source>
        <dbReference type="Proteomes" id="UP000077262"/>
    </source>
</evidence>
<accession>A0A177JBE1</accession>
<comment type="caution">
    <text evidence="3">The sequence shown here is derived from an EMBL/GenBank/DDBJ whole genome shotgun (WGS) entry which is preliminary data.</text>
</comment>
<dbReference type="PANTHER" id="PTHR33055">
    <property type="entry name" value="TRANSPOSASE FOR INSERTION SEQUENCE ELEMENT IS1111A"/>
    <property type="match status" value="1"/>
</dbReference>
<sequence length="374" mass="41624">MPRHLRYWVGLDAGHLETAVCLVDAEGSVFFEAMTETRAAPIRDILRRFGVEPVQSITIEAGVGTQMVRDLRSFGFPVQVADVRKSSKFLAIRRQKTDANDAKGLAELGRLAQSFGPHVFIKPVEHQDIRIMINIRRTLLKHRARTDALLQSIFRLHGASIKLLNGRGSLAAEVANQLRLLSTNGVTIRVDLDPLVRMGEDLRSHIWDMDRKMRTMAASIPVCARFQTIPGVGTITALSFYSAVGDPYRFRSNRDVGPYLGLTPNLYQSGATARRGRISRYGNKLTRSHLITAATVLLRTIKTESSLRTWGLRLATKIGFLKARVAVARKLAVIMMAMWKTGASFDPDKSKPRFLQPEEAGLDPVRISGTKIPL</sequence>
<gene>
    <name evidence="3" type="ORF">AX777_23195</name>
</gene>
<feature type="domain" description="Transposase IS116/IS110/IS902 C-terminal" evidence="2">
    <location>
        <begin position="223"/>
        <end position="300"/>
    </location>
</feature>
<dbReference type="Pfam" id="PF02371">
    <property type="entry name" value="Transposase_20"/>
    <property type="match status" value="1"/>
</dbReference>
<dbReference type="Proteomes" id="UP000077262">
    <property type="component" value="Unassembled WGS sequence"/>
</dbReference>
<dbReference type="NCBIfam" id="NF033542">
    <property type="entry name" value="transpos_IS110"/>
    <property type="match status" value="1"/>
</dbReference>
<feature type="domain" description="Transposase IS110-like N-terminal" evidence="1">
    <location>
        <begin position="9"/>
        <end position="153"/>
    </location>
</feature>
<proteinExistence type="predicted"/>
<dbReference type="PANTHER" id="PTHR33055:SF3">
    <property type="entry name" value="PUTATIVE TRANSPOSASE FOR IS117-RELATED"/>
    <property type="match status" value="1"/>
</dbReference>
<name>A0A177JBE1_SPHYA</name>
<dbReference type="EMBL" id="LSTR01000084">
    <property type="protein sequence ID" value="OAH37881.1"/>
    <property type="molecule type" value="Genomic_DNA"/>
</dbReference>
<protein>
    <submittedName>
        <fullName evidence="3">Uncharacterized protein</fullName>
    </submittedName>
</protein>
<dbReference type="InterPro" id="IPR047650">
    <property type="entry name" value="Transpos_IS110"/>
</dbReference>
<dbReference type="GO" id="GO:0004803">
    <property type="term" value="F:transposase activity"/>
    <property type="evidence" value="ECO:0007669"/>
    <property type="project" value="InterPro"/>
</dbReference>
<dbReference type="OrthoDB" id="7410629at2"/>
<organism evidence="3 4">
    <name type="scientific">Sphingobium yanoikuyae</name>
    <name type="common">Sphingomonas yanoikuyae</name>
    <dbReference type="NCBI Taxonomy" id="13690"/>
    <lineage>
        <taxon>Bacteria</taxon>
        <taxon>Pseudomonadati</taxon>
        <taxon>Pseudomonadota</taxon>
        <taxon>Alphaproteobacteria</taxon>
        <taxon>Sphingomonadales</taxon>
        <taxon>Sphingomonadaceae</taxon>
        <taxon>Sphingobium</taxon>
    </lineage>
</organism>
<dbReference type="GO" id="GO:0003677">
    <property type="term" value="F:DNA binding"/>
    <property type="evidence" value="ECO:0007669"/>
    <property type="project" value="InterPro"/>
</dbReference>
<dbReference type="RefSeq" id="WP_063977048.1">
    <property type="nucleotide sequence ID" value="NZ_LSTR01000084.1"/>
</dbReference>
<evidence type="ECO:0000259" key="1">
    <source>
        <dbReference type="Pfam" id="PF01548"/>
    </source>
</evidence>
<evidence type="ECO:0000259" key="2">
    <source>
        <dbReference type="Pfam" id="PF02371"/>
    </source>
</evidence>
<dbReference type="InterPro" id="IPR002525">
    <property type="entry name" value="Transp_IS110-like_N"/>
</dbReference>
<dbReference type="InterPro" id="IPR003346">
    <property type="entry name" value="Transposase_20"/>
</dbReference>